<dbReference type="Pfam" id="PF13895">
    <property type="entry name" value="Ig_2"/>
    <property type="match status" value="1"/>
</dbReference>
<dbReference type="SMART" id="SM00409">
    <property type="entry name" value="IG"/>
    <property type="match status" value="4"/>
</dbReference>
<dbReference type="InterPro" id="IPR050958">
    <property type="entry name" value="Cell_Adh-Cytoskel_Orgn"/>
</dbReference>
<keyword evidence="1" id="KW-0732">Signal</keyword>
<dbReference type="InterPro" id="IPR003598">
    <property type="entry name" value="Ig_sub2"/>
</dbReference>
<dbReference type="CDD" id="cd00096">
    <property type="entry name" value="Ig"/>
    <property type="match status" value="1"/>
</dbReference>
<dbReference type="InterPro" id="IPR013783">
    <property type="entry name" value="Ig-like_fold"/>
</dbReference>
<dbReference type="InterPro" id="IPR013151">
    <property type="entry name" value="Immunoglobulin_dom"/>
</dbReference>
<dbReference type="PROSITE" id="PS50835">
    <property type="entry name" value="IG_LIKE"/>
    <property type="match status" value="3"/>
</dbReference>
<name>A0A183NS26_9TREM</name>
<dbReference type="GO" id="GO:0005886">
    <property type="term" value="C:plasma membrane"/>
    <property type="evidence" value="ECO:0007669"/>
    <property type="project" value="TreeGrafter"/>
</dbReference>
<dbReference type="GO" id="GO:0007156">
    <property type="term" value="P:homophilic cell adhesion via plasma membrane adhesion molecules"/>
    <property type="evidence" value="ECO:0007669"/>
    <property type="project" value="TreeGrafter"/>
</dbReference>
<evidence type="ECO:0000313" key="4">
    <source>
        <dbReference type="EMBL" id="VDP25895.1"/>
    </source>
</evidence>
<evidence type="ECO:0000256" key="2">
    <source>
        <dbReference type="ARBA" id="ARBA00022737"/>
    </source>
</evidence>
<dbReference type="InterPro" id="IPR007110">
    <property type="entry name" value="Ig-like_dom"/>
</dbReference>
<keyword evidence="5" id="KW-1185">Reference proteome</keyword>
<dbReference type="AlphaFoldDB" id="A0A183NS26"/>
<organism evidence="4 5">
    <name type="scientific">Schistosoma mattheei</name>
    <dbReference type="NCBI Taxonomy" id="31246"/>
    <lineage>
        <taxon>Eukaryota</taxon>
        <taxon>Metazoa</taxon>
        <taxon>Spiralia</taxon>
        <taxon>Lophotrochozoa</taxon>
        <taxon>Platyhelminthes</taxon>
        <taxon>Trematoda</taxon>
        <taxon>Digenea</taxon>
        <taxon>Strigeidida</taxon>
        <taxon>Schistosomatoidea</taxon>
        <taxon>Schistosomatidae</taxon>
        <taxon>Schistosoma</taxon>
    </lineage>
</organism>
<dbReference type="InterPro" id="IPR036116">
    <property type="entry name" value="FN3_sf"/>
</dbReference>
<dbReference type="Gene3D" id="2.60.40.10">
    <property type="entry name" value="Immunoglobulins"/>
    <property type="match status" value="4"/>
</dbReference>
<dbReference type="InterPro" id="IPR003599">
    <property type="entry name" value="Ig_sub"/>
</dbReference>
<accession>A0A183NS26</accession>
<keyword evidence="3" id="KW-1015">Disulfide bond</keyword>
<protein>
    <submittedName>
        <fullName evidence="4">Uncharacterized protein</fullName>
    </submittedName>
</protein>
<dbReference type="Proteomes" id="UP000269396">
    <property type="component" value="Unassembled WGS sequence"/>
</dbReference>
<dbReference type="SUPFAM" id="SSF48726">
    <property type="entry name" value="Immunoglobulin"/>
    <property type="match status" value="4"/>
</dbReference>
<dbReference type="SUPFAM" id="SSF49265">
    <property type="entry name" value="Fibronectin type III"/>
    <property type="match status" value="1"/>
</dbReference>
<keyword evidence="2" id="KW-0677">Repeat</keyword>
<reference evidence="4 5" key="1">
    <citation type="submission" date="2018-11" db="EMBL/GenBank/DDBJ databases">
        <authorList>
            <consortium name="Pathogen Informatics"/>
        </authorList>
    </citation>
    <scope>NUCLEOTIDE SEQUENCE [LARGE SCALE GENOMIC DNA]</scope>
    <source>
        <strain>Denwood</strain>
        <strain evidence="5">Zambia</strain>
    </source>
</reference>
<dbReference type="Pfam" id="PF00047">
    <property type="entry name" value="ig"/>
    <property type="match status" value="1"/>
</dbReference>
<dbReference type="InterPro" id="IPR036179">
    <property type="entry name" value="Ig-like_dom_sf"/>
</dbReference>
<dbReference type="STRING" id="31246.A0A183NS26"/>
<dbReference type="PANTHER" id="PTHR45080:SF8">
    <property type="entry name" value="IG-LIKE DOMAIN-CONTAINING PROTEIN"/>
    <property type="match status" value="1"/>
</dbReference>
<gene>
    <name evidence="4" type="ORF">SMTD_LOCUS4912</name>
</gene>
<evidence type="ECO:0000256" key="1">
    <source>
        <dbReference type="ARBA" id="ARBA00022729"/>
    </source>
</evidence>
<proteinExistence type="predicted"/>
<evidence type="ECO:0000313" key="5">
    <source>
        <dbReference type="Proteomes" id="UP000269396"/>
    </source>
</evidence>
<evidence type="ECO:0000256" key="3">
    <source>
        <dbReference type="ARBA" id="ARBA00023157"/>
    </source>
</evidence>
<dbReference type="Pfam" id="PF07679">
    <property type="entry name" value="I-set"/>
    <property type="match status" value="1"/>
</dbReference>
<dbReference type="EMBL" id="UZAL01026773">
    <property type="protein sequence ID" value="VDP25895.1"/>
    <property type="molecule type" value="Genomic_DNA"/>
</dbReference>
<dbReference type="InterPro" id="IPR013098">
    <property type="entry name" value="Ig_I-set"/>
</dbReference>
<sequence>MVIFDDKFGWIFLCCAILYLLIHSLNSFELNDENIPLHFTSESSYLIVPEGEQVLLPCKTNVFSEALISWYKDDIRIAENLTFSFRLRSAYREDAGYYHCVVKTNYGGIRSRKVKLEIGYLDPPSKTKARSFIEVTLDQAVIIWPGSLHQDKRKQPFQLERRNGLWKSVFNPANETNKALSPSYYLQAVPFPQAIWTINNAPIPSTLNIFVSQLEQAIVLLNIDKEMDSKVIRARLINGYGRANSEVFSQTHIIQVKDPPGNMATNSLDLVLPPKDVSLTLKDDQPGTAVFECVFNARPAHALRVQWFKSTLNGKHELINPSNVISSPTKLSTNHNSNINNQIIYKFDTSGLNRTLIISNILPSVIPSDYFQQINQKGIYSEEYTCHAYLNDYINNNVFDMNKFILDDSQFTTSVLSSSSSSSSSTNSAINLYQRISPISTTARLKLYLPPKIKFPPNLIVNSLTSQSEISPKYNKLVIIETSASMTIQLPCELDYFGIPKAEIKWLRNGDSIDTHKQEYYQIYTNHTLIIKNLKLTDAGIFQCYAYNDVGEDFLNIWLKVTFNCVLVISFQKLFLIHELSGSLMTLVTIYKTVIVSCDFPSVNDLHSHNKKVRLLLLAFAPRLCNSEIIMENITVLKESTTVLTCPIHGAPTPEFKWYKETSENEWTPIYQLHQKYQNSNYSSTFKRKQYSIKEDDVNVILADDKLKSIQPVSNSCVPIGLNELEIYHVDYKSTGLYKCEAVNYLGNQSAFIYVSVYARTIPVHYLPSSITAFANQSLSIMCSFYIDHHTLAEINWFHGRKESTLSGEKYKKHNNTMMIDGTIKENTKVITNYNLVKSVPIDPVITYFSRDIPQKHKPPIGLKEYGSILHVNSVDVLHQGFYVCEILSLGGNYTLKTELKVVSLPTAPTDLSVTNGFENSNYDNDNNDIHDIGVQLSWRQPQAKHQLKITHYAIFIHKLPNQHSLGKQNCELIMDEEWELFSVINLNETIKNPINDRYIYTIYNISIIYQTGSYCIGLSSVNFLGWSKKSNSVFYSVSHLSNTALSEVIMKLYLINVTSTSIHVLWAAALQTNKLSLSLVKEYQVGSIS</sequence>
<dbReference type="SMART" id="SM00408">
    <property type="entry name" value="IGc2"/>
    <property type="match status" value="3"/>
</dbReference>
<dbReference type="PANTHER" id="PTHR45080">
    <property type="entry name" value="CONTACTIN 5"/>
    <property type="match status" value="1"/>
</dbReference>